<dbReference type="SMART" id="SM00729">
    <property type="entry name" value="Elp3"/>
    <property type="match status" value="1"/>
</dbReference>
<dbReference type="SUPFAM" id="SSF102114">
    <property type="entry name" value="Radical SAM enzymes"/>
    <property type="match status" value="1"/>
</dbReference>
<dbReference type="AlphaFoldDB" id="W4RNP6"/>
<keyword evidence="10 12" id="KW-0456">Lyase</keyword>
<comment type="cofactor">
    <cofactor evidence="12">
        <name>[4Fe-4S] cluster</name>
        <dbReference type="ChEBI" id="CHEBI:49883"/>
    </cofactor>
    <text evidence="12">Binds 2 [4Fe-4S] clusters. Binds 1 [4Fe-4S] cluster coordinated with 3 cysteines and an exchangeable S-adenosyl-L-methionine and 1 [4Fe-4S] cluster coordinated with 3 cysteines and the GTP-derived substrate.</text>
</comment>
<evidence type="ECO:0000256" key="3">
    <source>
        <dbReference type="ARBA" id="ARBA00022691"/>
    </source>
</evidence>
<evidence type="ECO:0000256" key="10">
    <source>
        <dbReference type="ARBA" id="ARBA00023239"/>
    </source>
</evidence>
<feature type="binding site" evidence="12">
    <location>
        <begin position="267"/>
        <end position="269"/>
    </location>
    <ligand>
        <name>GTP</name>
        <dbReference type="ChEBI" id="CHEBI:37565"/>
    </ligand>
</feature>
<dbReference type="GO" id="GO:0061798">
    <property type="term" value="F:GTP 3',8'-cyclase activity"/>
    <property type="evidence" value="ECO:0007669"/>
    <property type="project" value="UniProtKB-UniRule"/>
</dbReference>
<dbReference type="GO" id="GO:0046872">
    <property type="term" value="F:metal ion binding"/>
    <property type="evidence" value="ECO:0007669"/>
    <property type="project" value="UniProtKB-KW"/>
</dbReference>
<dbReference type="CDD" id="cd21117">
    <property type="entry name" value="Twitch_MoaA"/>
    <property type="match status" value="1"/>
</dbReference>
<sequence>MVKSIIKDQLNRPLRDLRISVIDRCNFRCQYCMPAEIFGPDFAFLPKSELLSYEEIERVAKLFIELGVEKIRLTGGEPLMRKDMPILVRMLNEIEGLKDIALTTNGVMLPKYADELYAAGLKRVNISLDSLKDELFGRINGRNVGVGPVLKGIDAARKAGLGVKINTVIKKGLNDTEILPMAEFCKKEGLELRYIEYMDVGSTNGWKMDDVITKKQIHDLISEHYELEPVDPEYFGEVAKKYRYKGSNINVGFISSVSESFCSSCTRSRLSANGQIFTCLFNGNGHDIRDFMRAGASDDELRARIKDVWNHRTDRYSDERTAETVANRKKIEMSYIGG</sequence>
<comment type="similarity">
    <text evidence="12">Belongs to the radical SAM superfamily. MoaA family.</text>
</comment>
<reference evidence="14 15" key="1">
    <citation type="submission" date="2013-12" db="EMBL/GenBank/DDBJ databases">
        <title>NBRP : Genome information of microbial organism related human and environment.</title>
        <authorList>
            <person name="Hattori M."/>
            <person name="Oshima K."/>
            <person name="Inaba H."/>
            <person name="Suda W."/>
            <person name="Sakamoto M."/>
            <person name="Iino T."/>
            <person name="Kitahara M."/>
            <person name="Oshida Y."/>
            <person name="Iida T."/>
            <person name="Kudo T."/>
            <person name="Itoh T."/>
            <person name="Ahmed I."/>
            <person name="Ohkuma M."/>
        </authorList>
    </citation>
    <scope>NUCLEOTIDE SEQUENCE [LARGE SCALE GENOMIC DNA]</scope>
    <source>
        <strain evidence="14 15">JCM 21738</strain>
    </source>
</reference>
<evidence type="ECO:0000256" key="7">
    <source>
        <dbReference type="ARBA" id="ARBA00023014"/>
    </source>
</evidence>
<dbReference type="SFLD" id="SFLDG01067">
    <property type="entry name" value="SPASM/twitch_domain_containing"/>
    <property type="match status" value="1"/>
</dbReference>
<keyword evidence="9 12" id="KW-0501">Molybdenum cofactor biosynthesis</keyword>
<dbReference type="PANTHER" id="PTHR22960">
    <property type="entry name" value="MOLYBDOPTERIN COFACTOR SYNTHESIS PROTEIN A"/>
    <property type="match status" value="1"/>
</dbReference>
<keyword evidence="15" id="KW-1185">Reference proteome</keyword>
<protein>
    <recommendedName>
        <fullName evidence="1 12">GTP 3',8-cyclase</fullName>
        <ecNumber evidence="1 12">4.1.99.22</ecNumber>
    </recommendedName>
    <alternativeName>
        <fullName evidence="12">Molybdenum cofactor biosynthesis protein A</fullName>
    </alternativeName>
</protein>
<comment type="subunit">
    <text evidence="12">Monomer and homodimer.</text>
</comment>
<keyword evidence="3 12" id="KW-0949">S-adenosyl-L-methionine</keyword>
<dbReference type="InterPro" id="IPR040064">
    <property type="entry name" value="MoaA-like"/>
</dbReference>
<evidence type="ECO:0000313" key="14">
    <source>
        <dbReference type="EMBL" id="GAE45762.1"/>
    </source>
</evidence>
<evidence type="ECO:0000256" key="8">
    <source>
        <dbReference type="ARBA" id="ARBA00023134"/>
    </source>
</evidence>
<dbReference type="InterPro" id="IPR013785">
    <property type="entry name" value="Aldolase_TIM"/>
</dbReference>
<keyword evidence="8 12" id="KW-0342">GTP-binding</keyword>
<dbReference type="Pfam" id="PF04055">
    <property type="entry name" value="Radical_SAM"/>
    <property type="match status" value="1"/>
</dbReference>
<dbReference type="GO" id="GO:0005525">
    <property type="term" value="F:GTP binding"/>
    <property type="evidence" value="ECO:0007669"/>
    <property type="project" value="UniProtKB-UniRule"/>
</dbReference>
<dbReference type="GO" id="GO:0051539">
    <property type="term" value="F:4 iron, 4 sulfur cluster binding"/>
    <property type="evidence" value="ECO:0007669"/>
    <property type="project" value="UniProtKB-UniRule"/>
</dbReference>
<dbReference type="GO" id="GO:0006777">
    <property type="term" value="P:Mo-molybdopterin cofactor biosynthetic process"/>
    <property type="evidence" value="ECO:0007669"/>
    <property type="project" value="UniProtKB-UniRule"/>
</dbReference>
<dbReference type="PROSITE" id="PS51918">
    <property type="entry name" value="RADICAL_SAM"/>
    <property type="match status" value="1"/>
</dbReference>
<keyword evidence="6 12" id="KW-0408">Iron</keyword>
<evidence type="ECO:0000256" key="6">
    <source>
        <dbReference type="ARBA" id="ARBA00023004"/>
    </source>
</evidence>
<keyword evidence="7 12" id="KW-0411">Iron-sulfur</keyword>
<feature type="binding site" evidence="12">
    <location>
        <position position="72"/>
    </location>
    <ligand>
        <name>GTP</name>
        <dbReference type="ChEBI" id="CHEBI:37565"/>
    </ligand>
</feature>
<feature type="domain" description="Radical SAM core" evidence="13">
    <location>
        <begin position="9"/>
        <end position="245"/>
    </location>
</feature>
<dbReference type="Pfam" id="PF06463">
    <property type="entry name" value="Mob_synth_C"/>
    <property type="match status" value="1"/>
</dbReference>
<feature type="binding site" evidence="12">
    <location>
        <position position="164"/>
    </location>
    <ligand>
        <name>GTP</name>
        <dbReference type="ChEBI" id="CHEBI:37565"/>
    </ligand>
</feature>
<comment type="pathway">
    <text evidence="12">Cofactor biosynthesis; molybdopterin biosynthesis.</text>
</comment>
<keyword evidence="2 12" id="KW-0004">4Fe-4S</keyword>
<feature type="binding site" evidence="12">
    <location>
        <position position="279"/>
    </location>
    <ligand>
        <name>[4Fe-4S] cluster</name>
        <dbReference type="ChEBI" id="CHEBI:49883"/>
        <label>2</label>
        <note>4Fe-4S-substrate</note>
    </ligand>
</feature>
<feature type="binding site" evidence="12">
    <location>
        <position position="29"/>
    </location>
    <ligand>
        <name>[4Fe-4S] cluster</name>
        <dbReference type="ChEBI" id="CHEBI:49883"/>
        <label>1</label>
        <note>4Fe-4S-S-AdoMet</note>
    </ligand>
</feature>
<dbReference type="EC" id="4.1.99.22" evidence="1 12"/>
<feature type="binding site" evidence="12">
    <location>
        <position position="127"/>
    </location>
    <ligand>
        <name>S-adenosyl-L-methionine</name>
        <dbReference type="ChEBI" id="CHEBI:59789"/>
    </ligand>
</feature>
<dbReference type="Gene3D" id="3.20.20.70">
    <property type="entry name" value="Aldolase class I"/>
    <property type="match status" value="1"/>
</dbReference>
<comment type="catalytic activity">
    <reaction evidence="11 12">
        <text>GTP + AH2 + S-adenosyl-L-methionine = (8S)-3',8-cyclo-7,8-dihydroguanosine 5'-triphosphate + 5'-deoxyadenosine + L-methionine + A + H(+)</text>
        <dbReference type="Rhea" id="RHEA:49576"/>
        <dbReference type="ChEBI" id="CHEBI:13193"/>
        <dbReference type="ChEBI" id="CHEBI:15378"/>
        <dbReference type="ChEBI" id="CHEBI:17319"/>
        <dbReference type="ChEBI" id="CHEBI:17499"/>
        <dbReference type="ChEBI" id="CHEBI:37565"/>
        <dbReference type="ChEBI" id="CHEBI:57844"/>
        <dbReference type="ChEBI" id="CHEBI:59789"/>
        <dbReference type="ChEBI" id="CHEBI:131766"/>
        <dbReference type="EC" id="4.1.99.22"/>
    </reaction>
</comment>
<feature type="binding site" evidence="12">
    <location>
        <position position="265"/>
    </location>
    <ligand>
        <name>[4Fe-4S] cluster</name>
        <dbReference type="ChEBI" id="CHEBI:49883"/>
        <label>2</label>
        <note>4Fe-4S-substrate</note>
    </ligand>
</feature>
<evidence type="ECO:0000256" key="2">
    <source>
        <dbReference type="ARBA" id="ARBA00022485"/>
    </source>
</evidence>
<dbReference type="UniPathway" id="UPA00344"/>
<dbReference type="InterPro" id="IPR050105">
    <property type="entry name" value="MoCo_biosynth_MoaA/MoaC"/>
</dbReference>
<dbReference type="GO" id="GO:1904047">
    <property type="term" value="F:S-adenosyl-L-methionine binding"/>
    <property type="evidence" value="ECO:0007669"/>
    <property type="project" value="UniProtKB-UniRule"/>
</dbReference>
<evidence type="ECO:0000256" key="9">
    <source>
        <dbReference type="ARBA" id="ARBA00023150"/>
    </source>
</evidence>
<evidence type="ECO:0000259" key="13">
    <source>
        <dbReference type="PROSITE" id="PS51918"/>
    </source>
</evidence>
<name>W4RNP6_9BACI</name>
<feature type="binding site" evidence="12">
    <location>
        <position position="18"/>
    </location>
    <ligand>
        <name>GTP</name>
        <dbReference type="ChEBI" id="CHEBI:37565"/>
    </ligand>
</feature>
<feature type="binding site" evidence="12">
    <location>
        <position position="262"/>
    </location>
    <ligand>
        <name>[4Fe-4S] cluster</name>
        <dbReference type="ChEBI" id="CHEBI:49883"/>
        <label>2</label>
        <note>4Fe-4S-substrate</note>
    </ligand>
</feature>
<accession>W4RNP6</accession>
<dbReference type="PANTHER" id="PTHR22960:SF0">
    <property type="entry name" value="MOLYBDENUM COFACTOR BIOSYNTHESIS PROTEIN 1"/>
    <property type="match status" value="1"/>
</dbReference>
<feature type="binding site" evidence="12">
    <location>
        <position position="31"/>
    </location>
    <ligand>
        <name>S-adenosyl-L-methionine</name>
        <dbReference type="ChEBI" id="CHEBI:59789"/>
    </ligand>
</feature>
<dbReference type="InterPro" id="IPR013483">
    <property type="entry name" value="MoaA"/>
</dbReference>
<feature type="binding site" evidence="12">
    <location>
        <position position="76"/>
    </location>
    <ligand>
        <name>S-adenosyl-L-methionine</name>
        <dbReference type="ChEBI" id="CHEBI:59789"/>
    </ligand>
</feature>
<feature type="binding site" evidence="12">
    <location>
        <position position="32"/>
    </location>
    <ligand>
        <name>[4Fe-4S] cluster</name>
        <dbReference type="ChEBI" id="CHEBI:49883"/>
        <label>1</label>
        <note>4Fe-4S-S-AdoMet</note>
    </ligand>
</feature>
<comment type="function">
    <text evidence="12">Catalyzes the cyclization of GTP to (8S)-3',8-cyclo-7,8-dihydroguanosine 5'-triphosphate.</text>
</comment>
<dbReference type="SFLD" id="SFLDG01386">
    <property type="entry name" value="main_SPASM_domain-containing"/>
    <property type="match status" value="1"/>
</dbReference>
<feature type="binding site" evidence="12">
    <location>
        <position position="25"/>
    </location>
    <ligand>
        <name>[4Fe-4S] cluster</name>
        <dbReference type="ChEBI" id="CHEBI:49883"/>
        <label>1</label>
        <note>4Fe-4S-S-AdoMet</note>
    </ligand>
</feature>
<evidence type="ECO:0000256" key="5">
    <source>
        <dbReference type="ARBA" id="ARBA00022741"/>
    </source>
</evidence>
<dbReference type="RefSeq" id="WP_023615313.1">
    <property type="nucleotide sequence ID" value="NZ_BAUW01000028.1"/>
</dbReference>
<dbReference type="HAMAP" id="MF_01225_B">
    <property type="entry name" value="MoaA_B"/>
    <property type="match status" value="1"/>
</dbReference>
<keyword evidence="4 12" id="KW-0479">Metal-binding</keyword>
<evidence type="ECO:0000256" key="1">
    <source>
        <dbReference type="ARBA" id="ARBA00012167"/>
    </source>
</evidence>
<dbReference type="InterPro" id="IPR007197">
    <property type="entry name" value="rSAM"/>
</dbReference>
<proteinExistence type="inferred from homology"/>
<dbReference type="PROSITE" id="PS01305">
    <property type="entry name" value="MOAA_NIFB_PQQE"/>
    <property type="match status" value="1"/>
</dbReference>
<dbReference type="EMBL" id="BAUW01000028">
    <property type="protein sequence ID" value="GAE45762.1"/>
    <property type="molecule type" value="Genomic_DNA"/>
</dbReference>
<keyword evidence="5 12" id="KW-0547">Nucleotide-binding</keyword>
<evidence type="ECO:0000256" key="4">
    <source>
        <dbReference type="ARBA" id="ARBA00022723"/>
    </source>
</evidence>
<evidence type="ECO:0000256" key="12">
    <source>
        <dbReference type="HAMAP-Rule" id="MF_01225"/>
    </source>
</evidence>
<dbReference type="NCBIfam" id="TIGR02666">
    <property type="entry name" value="moaA"/>
    <property type="match status" value="1"/>
</dbReference>
<dbReference type="InterPro" id="IPR000385">
    <property type="entry name" value="MoaA_NifB_PqqE_Fe-S-bd_CS"/>
</dbReference>
<dbReference type="SFLD" id="SFLDG01383">
    <property type="entry name" value="cyclic_pyranopterin_phosphate"/>
    <property type="match status" value="1"/>
</dbReference>
<dbReference type="GO" id="GO:0061799">
    <property type="term" value="F:cyclic pyranopterin monophosphate synthase activity"/>
    <property type="evidence" value="ECO:0007669"/>
    <property type="project" value="TreeGrafter"/>
</dbReference>
<organism evidence="14 15">
    <name type="scientific">Mesobacillus boroniphilus JCM 21738</name>
    <dbReference type="NCBI Taxonomy" id="1294265"/>
    <lineage>
        <taxon>Bacteria</taxon>
        <taxon>Bacillati</taxon>
        <taxon>Bacillota</taxon>
        <taxon>Bacilli</taxon>
        <taxon>Bacillales</taxon>
        <taxon>Bacillaceae</taxon>
        <taxon>Mesobacillus</taxon>
    </lineage>
</organism>
<gene>
    <name evidence="12" type="primary">moaA</name>
    <name evidence="14" type="ORF">JCM21738_2603</name>
</gene>
<dbReference type="InterPro" id="IPR058240">
    <property type="entry name" value="rSAM_sf"/>
</dbReference>
<evidence type="ECO:0000256" key="11">
    <source>
        <dbReference type="ARBA" id="ARBA00048697"/>
    </source>
</evidence>
<evidence type="ECO:0000313" key="15">
    <source>
        <dbReference type="Proteomes" id="UP000018949"/>
    </source>
</evidence>
<dbReference type="InterPro" id="IPR010505">
    <property type="entry name" value="MoaA_twitch"/>
</dbReference>
<feature type="binding site" evidence="12">
    <location>
        <position position="103"/>
    </location>
    <ligand>
        <name>GTP</name>
        <dbReference type="ChEBI" id="CHEBI:37565"/>
    </ligand>
</feature>
<dbReference type="InterPro" id="IPR006638">
    <property type="entry name" value="Elp3/MiaA/NifB-like_rSAM"/>
</dbReference>
<dbReference type="eggNOG" id="COG2896">
    <property type="taxonomic scope" value="Bacteria"/>
</dbReference>
<comment type="caution">
    <text evidence="14">The sequence shown here is derived from an EMBL/GenBank/DDBJ whole genome shotgun (WGS) entry which is preliminary data.</text>
</comment>
<dbReference type="CDD" id="cd01335">
    <property type="entry name" value="Radical_SAM"/>
    <property type="match status" value="1"/>
</dbReference>
<dbReference type="SFLD" id="SFLDS00029">
    <property type="entry name" value="Radical_SAM"/>
    <property type="match status" value="1"/>
</dbReference>
<dbReference type="Proteomes" id="UP000018949">
    <property type="component" value="Unassembled WGS sequence"/>
</dbReference>
<feature type="binding site" evidence="12">
    <location>
        <position position="198"/>
    </location>
    <ligand>
        <name>S-adenosyl-L-methionine</name>
        <dbReference type="ChEBI" id="CHEBI:59789"/>
    </ligand>
</feature>